<evidence type="ECO:0000313" key="9">
    <source>
        <dbReference type="Proteomes" id="UP000823862"/>
    </source>
</evidence>
<dbReference type="Pfam" id="PF07980">
    <property type="entry name" value="SusD_RagB"/>
    <property type="match status" value="1"/>
</dbReference>
<comment type="subcellular location">
    <subcellularLocation>
        <location evidence="1">Cell outer membrane</location>
    </subcellularLocation>
</comment>
<comment type="similarity">
    <text evidence="2">Belongs to the SusD family.</text>
</comment>
<keyword evidence="3" id="KW-0732">Signal</keyword>
<accession>A0A9D2KUN4</accession>
<keyword evidence="5" id="KW-0998">Cell outer membrane</keyword>
<feature type="domain" description="RagB/SusD" evidence="6">
    <location>
        <begin position="330"/>
        <end position="446"/>
    </location>
</feature>
<reference evidence="8" key="2">
    <citation type="submission" date="2021-04" db="EMBL/GenBank/DDBJ databases">
        <authorList>
            <person name="Gilroy R."/>
        </authorList>
    </citation>
    <scope>NUCLEOTIDE SEQUENCE</scope>
    <source>
        <strain evidence="8">ChiHjej12B11-9795</strain>
    </source>
</reference>
<dbReference type="Gene3D" id="1.25.40.390">
    <property type="match status" value="1"/>
</dbReference>
<organism evidence="8 9">
    <name type="scientific">Candidatus Bacteroides avicola</name>
    <dbReference type="NCBI Taxonomy" id="2838468"/>
    <lineage>
        <taxon>Bacteria</taxon>
        <taxon>Pseudomonadati</taxon>
        <taxon>Bacteroidota</taxon>
        <taxon>Bacteroidia</taxon>
        <taxon>Bacteroidales</taxon>
        <taxon>Bacteroidaceae</taxon>
        <taxon>Bacteroides</taxon>
    </lineage>
</organism>
<evidence type="ECO:0000256" key="5">
    <source>
        <dbReference type="ARBA" id="ARBA00023237"/>
    </source>
</evidence>
<name>A0A9D2KUN4_9BACE</name>
<evidence type="ECO:0000259" key="7">
    <source>
        <dbReference type="Pfam" id="PF14322"/>
    </source>
</evidence>
<sequence>MKKLLIGTLCSALTLFSACDLDKFPTDSIAQDEAWQSLTDAQNFRIGIYSYLQVISSGRNIFPQEYQSDLYNALAGFGNNGGDMHRWNFTSSQYDIEYIWQYNYVCINNCNNIINNIDNITLANEEERTEANNIKGEAYLLRAYCYHTLALRFARDYDPATAASNLGLPLVLVNDPNGKPARSTLEVTYQQIKSDIAQARQLLTSAGEANSYYFTTDVIDALEARVDLYMHNYDEAVALSRNIIAKYPLATTVADLENVFLADEGTEVLMRVYMSTDDRTNEMPYFLQWNTASNAYDPYYVPSQWVIDLYEDSDIRKQVYFLQDNLITNGIEGNGIYMLNKFPGNPDLKLTTYEYYNMWKPFRAAESYLIAAEASYLNSNETTALSMLNQLRTQRGASTLNVTGEALFQSIKEEWIREYIGEGQRLEGLKRWGDGFTRHDPQNANILSTGTGMETLSISPDDIRFVWEIPANDQNANQNLEPNWN</sequence>
<dbReference type="SUPFAM" id="SSF48452">
    <property type="entry name" value="TPR-like"/>
    <property type="match status" value="1"/>
</dbReference>
<dbReference type="InterPro" id="IPR011990">
    <property type="entry name" value="TPR-like_helical_dom_sf"/>
</dbReference>
<dbReference type="InterPro" id="IPR033985">
    <property type="entry name" value="SusD-like_N"/>
</dbReference>
<dbReference type="Pfam" id="PF14322">
    <property type="entry name" value="SusD-like_3"/>
    <property type="match status" value="1"/>
</dbReference>
<dbReference type="PROSITE" id="PS51257">
    <property type="entry name" value="PROKAR_LIPOPROTEIN"/>
    <property type="match status" value="1"/>
</dbReference>
<dbReference type="AlphaFoldDB" id="A0A9D2KUN4"/>
<dbReference type="EMBL" id="DWZI01000017">
    <property type="protein sequence ID" value="HJA85218.1"/>
    <property type="molecule type" value="Genomic_DNA"/>
</dbReference>
<keyword evidence="4" id="KW-0472">Membrane</keyword>
<evidence type="ECO:0000256" key="1">
    <source>
        <dbReference type="ARBA" id="ARBA00004442"/>
    </source>
</evidence>
<evidence type="ECO:0000259" key="6">
    <source>
        <dbReference type="Pfam" id="PF07980"/>
    </source>
</evidence>
<proteinExistence type="inferred from homology"/>
<reference evidence="8" key="1">
    <citation type="journal article" date="2021" name="PeerJ">
        <title>Extensive microbial diversity within the chicken gut microbiome revealed by metagenomics and culture.</title>
        <authorList>
            <person name="Gilroy R."/>
            <person name="Ravi A."/>
            <person name="Getino M."/>
            <person name="Pursley I."/>
            <person name="Horton D.L."/>
            <person name="Alikhan N.F."/>
            <person name="Baker D."/>
            <person name="Gharbi K."/>
            <person name="Hall N."/>
            <person name="Watson M."/>
            <person name="Adriaenssens E.M."/>
            <person name="Foster-Nyarko E."/>
            <person name="Jarju S."/>
            <person name="Secka A."/>
            <person name="Antonio M."/>
            <person name="Oren A."/>
            <person name="Chaudhuri R.R."/>
            <person name="La Ragione R."/>
            <person name="Hildebrand F."/>
            <person name="Pallen M.J."/>
        </authorList>
    </citation>
    <scope>NUCLEOTIDE SEQUENCE</scope>
    <source>
        <strain evidence="8">ChiHjej12B11-9795</strain>
    </source>
</reference>
<evidence type="ECO:0000313" key="8">
    <source>
        <dbReference type="EMBL" id="HJA85218.1"/>
    </source>
</evidence>
<evidence type="ECO:0000256" key="4">
    <source>
        <dbReference type="ARBA" id="ARBA00023136"/>
    </source>
</evidence>
<dbReference type="GO" id="GO:0009279">
    <property type="term" value="C:cell outer membrane"/>
    <property type="evidence" value="ECO:0007669"/>
    <property type="project" value="UniProtKB-SubCell"/>
</dbReference>
<dbReference type="Proteomes" id="UP000823862">
    <property type="component" value="Unassembled WGS sequence"/>
</dbReference>
<gene>
    <name evidence="8" type="ORF">H9950_03300</name>
</gene>
<dbReference type="InterPro" id="IPR012944">
    <property type="entry name" value="SusD_RagB_dom"/>
</dbReference>
<evidence type="ECO:0000256" key="3">
    <source>
        <dbReference type="ARBA" id="ARBA00022729"/>
    </source>
</evidence>
<protein>
    <submittedName>
        <fullName evidence="8">RagB/SusD family nutrient uptake outer membrane protein</fullName>
    </submittedName>
</protein>
<comment type="caution">
    <text evidence="8">The sequence shown here is derived from an EMBL/GenBank/DDBJ whole genome shotgun (WGS) entry which is preliminary data.</text>
</comment>
<feature type="domain" description="SusD-like N-terminal" evidence="7">
    <location>
        <begin position="88"/>
        <end position="225"/>
    </location>
</feature>
<evidence type="ECO:0000256" key="2">
    <source>
        <dbReference type="ARBA" id="ARBA00006275"/>
    </source>
</evidence>